<dbReference type="Ensembl" id="ENSEBUT00000028264.1">
    <property type="protein sequence ID" value="ENSEBUP00000027688.1"/>
    <property type="gene ID" value="ENSEBUG00000016949.1"/>
</dbReference>
<dbReference type="Ensembl" id="ENSEBUT00000028268.1">
    <property type="protein sequence ID" value="ENSEBUP00000027692.1"/>
    <property type="gene ID" value="ENSEBUG00000016949.1"/>
</dbReference>
<dbReference type="AlphaFoldDB" id="A0A8C4RD84"/>
<dbReference type="GO" id="GO:0005524">
    <property type="term" value="F:ATP binding"/>
    <property type="evidence" value="ECO:0007669"/>
    <property type="project" value="InterPro"/>
</dbReference>
<evidence type="ECO:0000313" key="3">
    <source>
        <dbReference type="Ensembl" id="ENSEBUP00000027692.1"/>
    </source>
</evidence>
<feature type="compositionally biased region" description="Polar residues" evidence="1">
    <location>
        <begin position="7"/>
        <end position="16"/>
    </location>
</feature>
<evidence type="ECO:0000259" key="2">
    <source>
        <dbReference type="PROSITE" id="PS50011"/>
    </source>
</evidence>
<accession>A0A8C4RD84</accession>
<feature type="region of interest" description="Disordered" evidence="1">
    <location>
        <begin position="1"/>
        <end position="27"/>
    </location>
</feature>
<feature type="region of interest" description="Disordered" evidence="1">
    <location>
        <begin position="344"/>
        <end position="375"/>
    </location>
</feature>
<dbReference type="InterPro" id="IPR011009">
    <property type="entry name" value="Kinase-like_dom_sf"/>
</dbReference>
<dbReference type="PANTHER" id="PTHR11909">
    <property type="entry name" value="CASEIN KINASE-RELATED"/>
    <property type="match status" value="1"/>
</dbReference>
<protein>
    <recommendedName>
        <fullName evidence="2">Protein kinase domain-containing protein</fullName>
    </recommendedName>
</protein>
<dbReference type="GO" id="GO:0004672">
    <property type="term" value="F:protein kinase activity"/>
    <property type="evidence" value="ECO:0007669"/>
    <property type="project" value="InterPro"/>
</dbReference>
<dbReference type="InterPro" id="IPR050235">
    <property type="entry name" value="CK1_Ser-Thr_kinase"/>
</dbReference>
<dbReference type="InterPro" id="IPR000719">
    <property type="entry name" value="Prot_kinase_dom"/>
</dbReference>
<dbReference type="PROSITE" id="PS50011">
    <property type="entry name" value="PROTEIN_KINASE_DOM"/>
    <property type="match status" value="1"/>
</dbReference>
<evidence type="ECO:0000256" key="1">
    <source>
        <dbReference type="SAM" id="MobiDB-lite"/>
    </source>
</evidence>
<feature type="compositionally biased region" description="Basic and acidic residues" evidence="1">
    <location>
        <begin position="17"/>
        <end position="27"/>
    </location>
</feature>
<feature type="domain" description="Protein kinase" evidence="2">
    <location>
        <begin position="48"/>
        <end position="325"/>
    </location>
</feature>
<dbReference type="GeneTree" id="ENSGT00940000158111"/>
<sequence length="427" mass="47130">MIMKKSTPLQTGSSPSKEGHGGKRHCSDVSISVTEGEELEDSTHEQRWHLQNLLGENQGTQMYLASRADSNTKGEPDYLVKLGSRDGRIYTEQNFYQRVAQPDKVSAWLKGQGLSPDTVGILHIEAFGIHNDMRFLVLERPGRSLQALLAENHSRLSPSKVLAIGSQLLQTLRFVHEQGYAHANLQPSAMYLHRDDPDRVLLADFSLACRFSPSGQHVSYQPGQRQSHIGPTAFCSVDAHRGAVVSRRGDLFMLAYCLLAWMGGHLPWASGAHLLQTQPQLNAESVMLSKLQYEGTAAGLVRDVMGEQHNPERAVMLDFLMVVFTLLYDEVPDYSKLLQILSSPSQRGIGDSSPRRATPAVGDNPSPPSTRPSMSTAQFSTNCILIVSVHKYIVGLTSPSTAPHSHFNLICISLFAGGKRRGRRRKL</sequence>
<dbReference type="SMART" id="SM00220">
    <property type="entry name" value="S_TKc"/>
    <property type="match status" value="1"/>
</dbReference>
<name>A0A8C4RD84_EPTBU</name>
<dbReference type="Proteomes" id="UP000694388">
    <property type="component" value="Unplaced"/>
</dbReference>
<evidence type="ECO:0000313" key="4">
    <source>
        <dbReference type="Proteomes" id="UP000694388"/>
    </source>
</evidence>
<proteinExistence type="predicted"/>
<dbReference type="SUPFAM" id="SSF56112">
    <property type="entry name" value="Protein kinase-like (PK-like)"/>
    <property type="match status" value="1"/>
</dbReference>
<organism evidence="3 4">
    <name type="scientific">Eptatretus burgeri</name>
    <name type="common">Inshore hagfish</name>
    <dbReference type="NCBI Taxonomy" id="7764"/>
    <lineage>
        <taxon>Eukaryota</taxon>
        <taxon>Metazoa</taxon>
        <taxon>Chordata</taxon>
        <taxon>Craniata</taxon>
        <taxon>Vertebrata</taxon>
        <taxon>Cyclostomata</taxon>
        <taxon>Myxini</taxon>
        <taxon>Myxiniformes</taxon>
        <taxon>Myxinidae</taxon>
        <taxon>Eptatretinae</taxon>
        <taxon>Eptatretus</taxon>
    </lineage>
</organism>
<dbReference type="Gene3D" id="1.10.510.10">
    <property type="entry name" value="Transferase(Phosphotransferase) domain 1"/>
    <property type="match status" value="1"/>
</dbReference>
<keyword evidence="4" id="KW-1185">Reference proteome</keyword>
<reference evidence="3" key="1">
    <citation type="submission" date="2025-05" db="UniProtKB">
        <authorList>
            <consortium name="Ensembl"/>
        </authorList>
    </citation>
    <scope>IDENTIFICATION</scope>
</reference>